<dbReference type="Gene3D" id="3.40.50.1380">
    <property type="entry name" value="Methylglyoxal synthase-like domain"/>
    <property type="match status" value="1"/>
</dbReference>
<dbReference type="SUPFAM" id="SSF52335">
    <property type="entry name" value="Methylglyoxal synthase-like"/>
    <property type="match status" value="1"/>
</dbReference>
<comment type="similarity">
    <text evidence="3 10">Belongs to the PurH family.</text>
</comment>
<comment type="pathway">
    <text evidence="1 10">Purine metabolism; IMP biosynthesis via de novo pathway; IMP from 5-formamido-1-(5-phospho-D-ribosyl)imidazole-4-carboxamide: step 1/1.</text>
</comment>
<evidence type="ECO:0000256" key="1">
    <source>
        <dbReference type="ARBA" id="ARBA00004844"/>
    </source>
</evidence>
<dbReference type="PANTHER" id="PTHR11692:SF0">
    <property type="entry name" value="BIFUNCTIONAL PURINE BIOSYNTHESIS PROTEIN ATIC"/>
    <property type="match status" value="1"/>
</dbReference>
<dbReference type="GO" id="GO:0003937">
    <property type="term" value="F:IMP cyclohydrolase activity"/>
    <property type="evidence" value="ECO:0007669"/>
    <property type="project" value="UniProtKB-UniRule"/>
</dbReference>
<dbReference type="GO" id="GO:0006189">
    <property type="term" value="P:'de novo' IMP biosynthetic process"/>
    <property type="evidence" value="ECO:0007669"/>
    <property type="project" value="UniProtKB-UniRule"/>
</dbReference>
<dbReference type="SUPFAM" id="SSF53927">
    <property type="entry name" value="Cytidine deaminase-like"/>
    <property type="match status" value="1"/>
</dbReference>
<dbReference type="Pfam" id="PF02142">
    <property type="entry name" value="MGS"/>
    <property type="match status" value="1"/>
</dbReference>
<dbReference type="Pfam" id="PF01808">
    <property type="entry name" value="AICARFT_IMPCHas"/>
    <property type="match status" value="1"/>
</dbReference>
<dbReference type="PROSITE" id="PS51855">
    <property type="entry name" value="MGS"/>
    <property type="match status" value="1"/>
</dbReference>
<name>A0A519BC97_9DELT</name>
<keyword evidence="4 10" id="KW-0808">Transferase</keyword>
<dbReference type="FunFam" id="3.40.140.20:FF:000001">
    <property type="entry name" value="Bifunctional purine biosynthesis protein PurH"/>
    <property type="match status" value="1"/>
</dbReference>
<proteinExistence type="inferred from homology"/>
<comment type="domain">
    <text evidence="10">The IMP cyclohydrolase activity resides in the N-terminal region.</text>
</comment>
<reference evidence="12 13" key="1">
    <citation type="submission" date="2019-01" db="EMBL/GenBank/DDBJ databases">
        <title>Insights into ecological role of a new deltaproteobacterial order Candidatus Sinidesulfobacterales (Sva0485) by metagenomics and metatranscriptomics.</title>
        <authorList>
            <person name="Tan S."/>
            <person name="Liu J."/>
            <person name="Fang Y."/>
            <person name="Hedlund B.P."/>
            <person name="Lian Z.H."/>
            <person name="Huang L.Y."/>
            <person name="Li J.T."/>
            <person name="Huang L.N."/>
            <person name="Li W.J."/>
            <person name="Jiang H.C."/>
            <person name="Dong H.L."/>
            <person name="Shu W.S."/>
        </authorList>
    </citation>
    <scope>NUCLEOTIDE SEQUENCE [LARGE SCALE GENOMIC DNA]</scope>
    <source>
        <strain evidence="12">AP3</strain>
    </source>
</reference>
<dbReference type="UniPathway" id="UPA00074">
    <property type="reaction ID" value="UER00133"/>
</dbReference>
<dbReference type="AlphaFoldDB" id="A0A519BC97"/>
<keyword evidence="7 10" id="KW-0511">Multifunctional enzyme</keyword>
<dbReference type="EMBL" id="SGBD01000001">
    <property type="protein sequence ID" value="RZD14903.1"/>
    <property type="molecule type" value="Genomic_DNA"/>
</dbReference>
<organism evidence="12 13">
    <name type="scientific">Candidatus Acidulodesulfobacterium ferriphilum</name>
    <dbReference type="NCBI Taxonomy" id="2597223"/>
    <lineage>
        <taxon>Bacteria</taxon>
        <taxon>Deltaproteobacteria</taxon>
        <taxon>Candidatus Acidulodesulfobacterales</taxon>
        <taxon>Candidatus Acidulodesulfobacterium</taxon>
    </lineage>
</organism>
<sequence length="535" mass="60534">MLKKRYALISVYDKTGVVELATHLEIDGYTVIATGNTYNTLKSAGITDLKRIDEITNFPEIMDGRVKTLHPVIFGGILSIRDNENHIEDMKKNNISPIDFVVVNLYPFKEMKDKDITFEEKLEFIDIGGVSLIRAAAKNFRHVSVATSPAYYPDIIEFLKNKQEIPQEIKKVFAYEAFKLTAEYDSEISNFLGSKKEKKDVVFKGELNLNLKKLSPLRYGENPHQKAAFYEAEFEEDLKEIAANEQKRDDYPAFKKISGKDISYNNLLDIDSTFNIIRDFYAADDWFSVIVKHTNPCGAALSKTSLKDAFLKARKTDEISSYGGIIGFNKKVDKETALEIKPFFVEIILAPGYSRDAIEILKTKKNTIIVEYFTDYILKRDKFSLRSASGGVLVQEKDDAPENTLSFKTVTDKKVDDYLLNDLIFAWKIAKHVKSNAIVYAKDCVTMGIGAGQMSRIDSAKFAYQKMKDSYGDVRGFVMASDGFFPFKDSVEYAGKIGVIGIIEPGGSIRDDEVISEADKLNIPMIFTNIRHFKH</sequence>
<evidence type="ECO:0000259" key="11">
    <source>
        <dbReference type="PROSITE" id="PS51855"/>
    </source>
</evidence>
<dbReference type="CDD" id="cd01421">
    <property type="entry name" value="IMPCH"/>
    <property type="match status" value="1"/>
</dbReference>
<protein>
    <recommendedName>
        <fullName evidence="10">Bifunctional purine biosynthesis protein PurH</fullName>
    </recommendedName>
    <domain>
        <recommendedName>
            <fullName evidence="10">Phosphoribosylaminoimidazolecarboxamide formyltransferase</fullName>
            <ecNumber evidence="10">2.1.2.3</ecNumber>
        </recommendedName>
        <alternativeName>
            <fullName evidence="10">AICAR transformylase</fullName>
        </alternativeName>
    </domain>
    <domain>
        <recommendedName>
            <fullName evidence="10">IMP cyclohydrolase</fullName>
            <ecNumber evidence="10">3.5.4.10</ecNumber>
        </recommendedName>
        <alternativeName>
            <fullName evidence="10">ATIC</fullName>
        </alternativeName>
        <alternativeName>
            <fullName evidence="10">IMP synthase</fullName>
        </alternativeName>
        <alternativeName>
            <fullName evidence="10">Inosinicase</fullName>
        </alternativeName>
    </domain>
</protein>
<comment type="pathway">
    <text evidence="2 10">Purine metabolism; IMP biosynthesis via de novo pathway; 5-formamido-1-(5-phospho-D-ribosyl)imidazole-4-carboxamide from 5-amino-1-(5-phospho-D-ribosyl)imidazole-4-carboxamide (10-formyl THF route): step 1/1.</text>
</comment>
<dbReference type="GO" id="GO:0005829">
    <property type="term" value="C:cytosol"/>
    <property type="evidence" value="ECO:0007669"/>
    <property type="project" value="TreeGrafter"/>
</dbReference>
<evidence type="ECO:0000256" key="8">
    <source>
        <dbReference type="ARBA" id="ARBA00050488"/>
    </source>
</evidence>
<dbReference type="EC" id="3.5.4.10" evidence="10"/>
<comment type="catalytic activity">
    <reaction evidence="9 10">
        <text>IMP + H2O = 5-formamido-1-(5-phospho-D-ribosyl)imidazole-4-carboxamide</text>
        <dbReference type="Rhea" id="RHEA:18445"/>
        <dbReference type="ChEBI" id="CHEBI:15377"/>
        <dbReference type="ChEBI" id="CHEBI:58053"/>
        <dbReference type="ChEBI" id="CHEBI:58467"/>
        <dbReference type="EC" id="3.5.4.10"/>
    </reaction>
</comment>
<evidence type="ECO:0000256" key="4">
    <source>
        <dbReference type="ARBA" id="ARBA00022679"/>
    </source>
</evidence>
<dbReference type="InterPro" id="IPR024051">
    <property type="entry name" value="AICAR_Tfase_dup_dom_sf"/>
</dbReference>
<comment type="caution">
    <text evidence="12">The sequence shown here is derived from an EMBL/GenBank/DDBJ whole genome shotgun (WGS) entry which is preliminary data.</text>
</comment>
<gene>
    <name evidence="10 12" type="primary">purH</name>
    <name evidence="12" type="ORF">EVJ47_01050</name>
</gene>
<dbReference type="PANTHER" id="PTHR11692">
    <property type="entry name" value="BIFUNCTIONAL PURINE BIOSYNTHESIS PROTEIN PURH"/>
    <property type="match status" value="1"/>
</dbReference>
<evidence type="ECO:0000256" key="9">
    <source>
        <dbReference type="ARBA" id="ARBA00050687"/>
    </source>
</evidence>
<evidence type="ECO:0000256" key="6">
    <source>
        <dbReference type="ARBA" id="ARBA00022801"/>
    </source>
</evidence>
<feature type="domain" description="MGS-like" evidence="11">
    <location>
        <begin position="1"/>
        <end position="147"/>
    </location>
</feature>
<dbReference type="Proteomes" id="UP000320813">
    <property type="component" value="Unassembled WGS sequence"/>
</dbReference>
<comment type="catalytic activity">
    <reaction evidence="8 10">
        <text>(6R)-10-formyltetrahydrofolate + 5-amino-1-(5-phospho-beta-D-ribosyl)imidazole-4-carboxamide = 5-formamido-1-(5-phospho-D-ribosyl)imidazole-4-carboxamide + (6S)-5,6,7,8-tetrahydrofolate</text>
        <dbReference type="Rhea" id="RHEA:22192"/>
        <dbReference type="ChEBI" id="CHEBI:57453"/>
        <dbReference type="ChEBI" id="CHEBI:58467"/>
        <dbReference type="ChEBI" id="CHEBI:58475"/>
        <dbReference type="ChEBI" id="CHEBI:195366"/>
        <dbReference type="EC" id="2.1.2.3"/>
    </reaction>
</comment>
<dbReference type="GO" id="GO:0004643">
    <property type="term" value="F:phosphoribosylaminoimidazolecarboxamide formyltransferase activity"/>
    <property type="evidence" value="ECO:0007669"/>
    <property type="project" value="UniProtKB-UniRule"/>
</dbReference>
<keyword evidence="6 10" id="KW-0378">Hydrolase</keyword>
<evidence type="ECO:0000256" key="3">
    <source>
        <dbReference type="ARBA" id="ARBA00007667"/>
    </source>
</evidence>
<dbReference type="PIRSF" id="PIRSF000414">
    <property type="entry name" value="AICARFT_IMPCHas"/>
    <property type="match status" value="1"/>
</dbReference>
<dbReference type="NCBIfam" id="NF002049">
    <property type="entry name" value="PRK00881.1"/>
    <property type="match status" value="1"/>
</dbReference>
<accession>A0A519BC97</accession>
<dbReference type="FunFam" id="3.40.50.1380:FF:000001">
    <property type="entry name" value="Bifunctional purine biosynthesis protein PurH"/>
    <property type="match status" value="1"/>
</dbReference>
<evidence type="ECO:0000256" key="5">
    <source>
        <dbReference type="ARBA" id="ARBA00022755"/>
    </source>
</evidence>
<dbReference type="NCBIfam" id="TIGR00355">
    <property type="entry name" value="purH"/>
    <property type="match status" value="1"/>
</dbReference>
<evidence type="ECO:0000256" key="10">
    <source>
        <dbReference type="HAMAP-Rule" id="MF_00139"/>
    </source>
</evidence>
<evidence type="ECO:0000313" key="12">
    <source>
        <dbReference type="EMBL" id="RZD14903.1"/>
    </source>
</evidence>
<evidence type="ECO:0000256" key="7">
    <source>
        <dbReference type="ARBA" id="ARBA00023268"/>
    </source>
</evidence>
<dbReference type="HAMAP" id="MF_00139">
    <property type="entry name" value="PurH"/>
    <property type="match status" value="1"/>
</dbReference>
<dbReference type="InterPro" id="IPR036914">
    <property type="entry name" value="MGS-like_dom_sf"/>
</dbReference>
<evidence type="ECO:0000313" key="13">
    <source>
        <dbReference type="Proteomes" id="UP000320813"/>
    </source>
</evidence>
<evidence type="ECO:0000256" key="2">
    <source>
        <dbReference type="ARBA" id="ARBA00004954"/>
    </source>
</evidence>
<dbReference type="InterPro" id="IPR002695">
    <property type="entry name" value="PurH-like"/>
</dbReference>
<dbReference type="Gene3D" id="3.40.140.20">
    <property type="match status" value="2"/>
</dbReference>
<dbReference type="InterPro" id="IPR011607">
    <property type="entry name" value="MGS-like_dom"/>
</dbReference>
<dbReference type="SMART" id="SM00851">
    <property type="entry name" value="MGS"/>
    <property type="match status" value="1"/>
</dbReference>
<dbReference type="SMART" id="SM00798">
    <property type="entry name" value="AICARFT_IMPCHas"/>
    <property type="match status" value="1"/>
</dbReference>
<keyword evidence="5 10" id="KW-0658">Purine biosynthesis</keyword>
<dbReference type="EC" id="2.1.2.3" evidence="10"/>
<dbReference type="InterPro" id="IPR016193">
    <property type="entry name" value="Cytidine_deaminase-like"/>
</dbReference>